<dbReference type="InParanoid" id="G3NER5"/>
<dbReference type="Ensembl" id="ENSGACT00000003829.1">
    <property type="protein sequence ID" value="ENSGACP00000003816.1"/>
    <property type="gene ID" value="ENSGACG00000002917.1"/>
</dbReference>
<name>G3NER5_GASAC</name>
<sequence>ERAQRNARFDPPPPPSVPVDNHCLTETNRSIEYKCVPAVKTAVQNGSWCRDIRSPPSWLMRRIATRLSIKVNMSNSPQISGSNYCLQAGGQTHKHVSQRSV</sequence>
<feature type="region of interest" description="Disordered" evidence="1">
    <location>
        <begin position="1"/>
        <end position="21"/>
    </location>
</feature>
<dbReference type="Bgee" id="ENSGACG00000002917">
    <property type="expression patterns" value="Expressed in muscle tissue and 13 other cell types or tissues"/>
</dbReference>
<reference evidence="2" key="2">
    <citation type="submission" date="2024-04" db="UniProtKB">
        <authorList>
            <consortium name="Ensembl"/>
        </authorList>
    </citation>
    <scope>IDENTIFICATION</scope>
</reference>
<evidence type="ECO:0000313" key="2">
    <source>
        <dbReference type="Ensembl" id="ENSGACP00000003816.1"/>
    </source>
</evidence>
<evidence type="ECO:0000256" key="1">
    <source>
        <dbReference type="SAM" id="MobiDB-lite"/>
    </source>
</evidence>
<reference evidence="2" key="1">
    <citation type="submission" date="2006-01" db="EMBL/GenBank/DDBJ databases">
        <authorList>
            <person name="Lindblad-Toh K."/>
            <person name="Mauceli E."/>
            <person name="Grabherr M."/>
            <person name="Chang J.L."/>
            <person name="Lander E.S."/>
        </authorList>
    </citation>
    <scope>NUCLEOTIDE SEQUENCE [LARGE SCALE GENOMIC DNA]</scope>
</reference>
<protein>
    <submittedName>
        <fullName evidence="2">Uncharacterized protein</fullName>
    </submittedName>
</protein>
<dbReference type="AlphaFoldDB" id="G3NER5"/>
<accession>G3NER5</accession>
<organism evidence="2">
    <name type="scientific">Gasterosteus aculeatus</name>
    <name type="common">Three-spined stickleback</name>
    <dbReference type="NCBI Taxonomy" id="69293"/>
    <lineage>
        <taxon>Eukaryota</taxon>
        <taxon>Metazoa</taxon>
        <taxon>Chordata</taxon>
        <taxon>Craniata</taxon>
        <taxon>Vertebrata</taxon>
        <taxon>Euteleostomi</taxon>
        <taxon>Actinopterygii</taxon>
        <taxon>Neopterygii</taxon>
        <taxon>Teleostei</taxon>
        <taxon>Neoteleostei</taxon>
        <taxon>Acanthomorphata</taxon>
        <taxon>Eupercaria</taxon>
        <taxon>Perciformes</taxon>
        <taxon>Cottioidei</taxon>
        <taxon>Gasterosteales</taxon>
        <taxon>Gasterosteidae</taxon>
        <taxon>Gasterosteus</taxon>
    </lineage>
</organism>
<proteinExistence type="predicted"/>